<evidence type="ECO:0000256" key="19">
    <source>
        <dbReference type="HAMAP-Rule" id="MF_00719"/>
    </source>
</evidence>
<evidence type="ECO:0000256" key="13">
    <source>
        <dbReference type="ARBA" id="ARBA00023136"/>
    </source>
</evidence>
<dbReference type="Proteomes" id="UP001108027">
    <property type="component" value="Unassembled WGS sequence"/>
</dbReference>
<comment type="subcellular location">
    <subcellularLocation>
        <location evidence="2 19">Cell membrane</location>
        <topology evidence="2 19">Multi-pass membrane protein</topology>
    </subcellularLocation>
</comment>
<comment type="function">
    <text evidence="14 19">Joins adenosylcobinamide-GDP and alpha-ribazole to generate adenosylcobalamin (Ado-cobalamin). Also synthesizes adenosylcobalamin 5'-phosphate from adenosylcobinamide-GDP and alpha-ribazole 5'-phosphate.</text>
</comment>
<evidence type="ECO:0000313" key="21">
    <source>
        <dbReference type="Proteomes" id="UP001108027"/>
    </source>
</evidence>
<evidence type="ECO:0000256" key="16">
    <source>
        <dbReference type="ARBA" id="ARBA00032853"/>
    </source>
</evidence>
<dbReference type="RefSeq" id="WP_228233939.1">
    <property type="nucleotide sequence ID" value="NZ_JAJGNA010000010.1"/>
</dbReference>
<comment type="cofactor">
    <cofactor evidence="1 19">
        <name>Mg(2+)</name>
        <dbReference type="ChEBI" id="CHEBI:18420"/>
    </cofactor>
</comment>
<protein>
    <recommendedName>
        <fullName evidence="6 19">Adenosylcobinamide-GDP ribazoletransferase</fullName>
        <ecNumber evidence="5 19">2.7.8.26</ecNumber>
    </recommendedName>
    <alternativeName>
        <fullName evidence="16 19">Cobalamin synthase</fullName>
    </alternativeName>
    <alternativeName>
        <fullName evidence="15 19">Cobalamin-5'-phosphate synthase</fullName>
    </alternativeName>
</protein>
<dbReference type="InterPro" id="IPR003805">
    <property type="entry name" value="CobS"/>
</dbReference>
<feature type="transmembrane region" description="Helical" evidence="19">
    <location>
        <begin position="113"/>
        <end position="134"/>
    </location>
</feature>
<evidence type="ECO:0000313" key="20">
    <source>
        <dbReference type="EMBL" id="MCC4308954.1"/>
    </source>
</evidence>
<dbReference type="GO" id="GO:0008818">
    <property type="term" value="F:cobalamin 5'-phosphate synthase activity"/>
    <property type="evidence" value="ECO:0007669"/>
    <property type="project" value="UniProtKB-UniRule"/>
</dbReference>
<comment type="catalytic activity">
    <reaction evidence="18 19">
        <text>alpha-ribazole 5'-phosphate + adenosylcob(III)inamide-GDP = adenosylcob(III)alamin 5'-phosphate + GMP + H(+)</text>
        <dbReference type="Rhea" id="RHEA:23560"/>
        <dbReference type="ChEBI" id="CHEBI:15378"/>
        <dbReference type="ChEBI" id="CHEBI:57918"/>
        <dbReference type="ChEBI" id="CHEBI:58115"/>
        <dbReference type="ChEBI" id="CHEBI:60487"/>
        <dbReference type="ChEBI" id="CHEBI:60493"/>
        <dbReference type="EC" id="2.7.8.26"/>
    </reaction>
</comment>
<keyword evidence="8 19" id="KW-0169">Cobalamin biosynthesis</keyword>
<dbReference type="GO" id="GO:0051073">
    <property type="term" value="F:adenosylcobinamide-GDP ribazoletransferase activity"/>
    <property type="evidence" value="ECO:0007669"/>
    <property type="project" value="UniProtKB-UniRule"/>
</dbReference>
<evidence type="ECO:0000256" key="18">
    <source>
        <dbReference type="ARBA" id="ARBA00049504"/>
    </source>
</evidence>
<feature type="transmembrane region" description="Helical" evidence="19">
    <location>
        <begin position="35"/>
        <end position="56"/>
    </location>
</feature>
<feature type="transmembrane region" description="Helical" evidence="19">
    <location>
        <begin position="63"/>
        <end position="81"/>
    </location>
</feature>
<comment type="catalytic activity">
    <reaction evidence="17 19">
        <text>alpha-ribazole + adenosylcob(III)inamide-GDP = adenosylcob(III)alamin + GMP + H(+)</text>
        <dbReference type="Rhea" id="RHEA:16049"/>
        <dbReference type="ChEBI" id="CHEBI:10329"/>
        <dbReference type="ChEBI" id="CHEBI:15378"/>
        <dbReference type="ChEBI" id="CHEBI:18408"/>
        <dbReference type="ChEBI" id="CHEBI:58115"/>
        <dbReference type="ChEBI" id="CHEBI:60487"/>
        <dbReference type="EC" id="2.7.8.26"/>
    </reaction>
</comment>
<evidence type="ECO:0000256" key="4">
    <source>
        <dbReference type="ARBA" id="ARBA00010561"/>
    </source>
</evidence>
<keyword evidence="21" id="KW-1185">Reference proteome</keyword>
<proteinExistence type="inferred from homology"/>
<keyword evidence="13 19" id="KW-0472">Membrane</keyword>
<accession>A0A9Q3YML4</accession>
<evidence type="ECO:0000256" key="5">
    <source>
        <dbReference type="ARBA" id="ARBA00013200"/>
    </source>
</evidence>
<keyword evidence="10 19" id="KW-0812">Transmembrane</keyword>
<comment type="pathway">
    <text evidence="3 19">Cofactor biosynthesis; adenosylcobalamin biosynthesis; adenosylcobalamin from cob(II)yrinate a,c-diamide: step 7/7.</text>
</comment>
<keyword evidence="7 19" id="KW-1003">Cell membrane</keyword>
<evidence type="ECO:0000256" key="1">
    <source>
        <dbReference type="ARBA" id="ARBA00001946"/>
    </source>
</evidence>
<feature type="transmembrane region" description="Helical" evidence="19">
    <location>
        <begin position="141"/>
        <end position="162"/>
    </location>
</feature>
<evidence type="ECO:0000256" key="17">
    <source>
        <dbReference type="ARBA" id="ARBA00048623"/>
    </source>
</evidence>
<evidence type="ECO:0000256" key="2">
    <source>
        <dbReference type="ARBA" id="ARBA00004651"/>
    </source>
</evidence>
<feature type="transmembrane region" description="Helical" evidence="19">
    <location>
        <begin position="182"/>
        <end position="208"/>
    </location>
</feature>
<comment type="similarity">
    <text evidence="4 19">Belongs to the CobS family.</text>
</comment>
<dbReference type="PANTHER" id="PTHR34148:SF1">
    <property type="entry name" value="ADENOSYLCOBINAMIDE-GDP RIBAZOLETRANSFERASE"/>
    <property type="match status" value="1"/>
</dbReference>
<evidence type="ECO:0000256" key="8">
    <source>
        <dbReference type="ARBA" id="ARBA00022573"/>
    </source>
</evidence>
<evidence type="ECO:0000256" key="14">
    <source>
        <dbReference type="ARBA" id="ARBA00025228"/>
    </source>
</evidence>
<name>A0A9Q3YML4_9GAMM</name>
<dbReference type="EC" id="2.7.8.26" evidence="5 19"/>
<dbReference type="EMBL" id="JAJGNA010000010">
    <property type="protein sequence ID" value="MCC4308954.1"/>
    <property type="molecule type" value="Genomic_DNA"/>
</dbReference>
<evidence type="ECO:0000256" key="9">
    <source>
        <dbReference type="ARBA" id="ARBA00022679"/>
    </source>
</evidence>
<evidence type="ECO:0000256" key="10">
    <source>
        <dbReference type="ARBA" id="ARBA00022692"/>
    </source>
</evidence>
<evidence type="ECO:0000256" key="12">
    <source>
        <dbReference type="ARBA" id="ARBA00022989"/>
    </source>
</evidence>
<dbReference type="GO" id="GO:0005886">
    <property type="term" value="C:plasma membrane"/>
    <property type="evidence" value="ECO:0007669"/>
    <property type="project" value="UniProtKB-SubCell"/>
</dbReference>
<dbReference type="NCBIfam" id="TIGR00317">
    <property type="entry name" value="cobS"/>
    <property type="match status" value="1"/>
</dbReference>
<evidence type="ECO:0000256" key="15">
    <source>
        <dbReference type="ARBA" id="ARBA00032605"/>
    </source>
</evidence>
<evidence type="ECO:0000256" key="11">
    <source>
        <dbReference type="ARBA" id="ARBA00022842"/>
    </source>
</evidence>
<gene>
    <name evidence="19" type="primary">cobS</name>
    <name evidence="20" type="ORF">LL252_10265</name>
</gene>
<dbReference type="NCBIfam" id="NF001278">
    <property type="entry name" value="PRK00235.1-5"/>
    <property type="match status" value="1"/>
</dbReference>
<evidence type="ECO:0000256" key="6">
    <source>
        <dbReference type="ARBA" id="ARBA00015850"/>
    </source>
</evidence>
<keyword evidence="9 19" id="KW-0808">Transferase</keyword>
<evidence type="ECO:0000256" key="3">
    <source>
        <dbReference type="ARBA" id="ARBA00004663"/>
    </source>
</evidence>
<dbReference type="AlphaFoldDB" id="A0A9Q3YML4"/>
<dbReference type="HAMAP" id="MF_00719">
    <property type="entry name" value="CobS"/>
    <property type="match status" value="1"/>
</dbReference>
<keyword evidence="12 19" id="KW-1133">Transmembrane helix</keyword>
<dbReference type="PANTHER" id="PTHR34148">
    <property type="entry name" value="ADENOSYLCOBINAMIDE-GDP RIBAZOLETRANSFERASE"/>
    <property type="match status" value="1"/>
</dbReference>
<evidence type="ECO:0000256" key="7">
    <source>
        <dbReference type="ARBA" id="ARBA00022475"/>
    </source>
</evidence>
<dbReference type="GO" id="GO:0009236">
    <property type="term" value="P:cobalamin biosynthetic process"/>
    <property type="evidence" value="ECO:0007669"/>
    <property type="project" value="UniProtKB-UniRule"/>
</dbReference>
<organism evidence="20 21">
    <name type="scientific">Alloalcanivorax marinus</name>
    <dbReference type="NCBI Taxonomy" id="1177169"/>
    <lineage>
        <taxon>Bacteria</taxon>
        <taxon>Pseudomonadati</taxon>
        <taxon>Pseudomonadota</taxon>
        <taxon>Gammaproteobacteria</taxon>
        <taxon>Oceanospirillales</taxon>
        <taxon>Alcanivoracaceae</taxon>
        <taxon>Alloalcanivorax</taxon>
    </lineage>
</organism>
<sequence>MSRRGQPARLALSLLTRLPVRVAVPVDPRDQGRSVAWYPAVGLLIGALLWGLAVWLESAPPAPLAALLLVVWVGLAGALHLDGLADSADAWLGGYGDRARTLAIMKDPYCGPAGAVAIVLVLLVKVTALAALLAGGGALALLVAPVLARAACAGLFLALPYVREQGLGSEPARHTARRAVGLAVLAAALLALLLGQGAALLVTVAVFVGGAALMRRRLGGFTGDTAGALVETVEAAVLMVAALTL</sequence>
<comment type="caution">
    <text evidence="20">The sequence shown here is derived from an EMBL/GenBank/DDBJ whole genome shotgun (WGS) entry which is preliminary data.</text>
</comment>
<dbReference type="Pfam" id="PF02654">
    <property type="entry name" value="CobS"/>
    <property type="match status" value="1"/>
</dbReference>
<keyword evidence="11 19" id="KW-0460">Magnesium</keyword>
<reference evidence="20" key="1">
    <citation type="submission" date="2021-10" db="EMBL/GenBank/DDBJ databases">
        <title>The diversity and Nitrogen Metabolism of Culturable Nitrate-Utilizing Bacteria Within the Oxygen Minimum Zone of the Changjiang (Yangtze River)Estuary.</title>
        <authorList>
            <person name="Zhang D."/>
            <person name="Zheng J."/>
            <person name="Liu S."/>
            <person name="He W."/>
        </authorList>
    </citation>
    <scope>NUCLEOTIDE SEQUENCE</scope>
    <source>
        <strain evidence="20">FXH-223</strain>
    </source>
</reference>